<gene>
    <name evidence="5" type="ORF">DFR57_10857</name>
</gene>
<keyword evidence="6" id="KW-1185">Reference proteome</keyword>
<dbReference type="PANTHER" id="PTHR33397">
    <property type="entry name" value="UPF0331 PROTEIN YUTE"/>
    <property type="match status" value="1"/>
</dbReference>
<reference evidence="5 6" key="1">
    <citation type="submission" date="2018-07" db="EMBL/GenBank/DDBJ databases">
        <title>Genomic Encyclopedia of Type Strains, Phase IV (KMG-IV): sequencing the most valuable type-strain genomes for metagenomic binning, comparative biology and taxonomic classification.</title>
        <authorList>
            <person name="Goeker M."/>
        </authorList>
    </citation>
    <scope>NUCLEOTIDE SEQUENCE [LARGE SCALE GENOMIC DNA]</scope>
    <source>
        <strain evidence="5 6">DSM 27696</strain>
    </source>
</reference>
<dbReference type="PANTHER" id="PTHR33397:SF5">
    <property type="entry name" value="RNASE YUTE-RELATED"/>
    <property type="match status" value="1"/>
</dbReference>
<dbReference type="AlphaFoldDB" id="A0A368XG38"/>
<dbReference type="RefSeq" id="WP_114353111.1">
    <property type="nucleotide sequence ID" value="NZ_QPJJ01000008.1"/>
</dbReference>
<sequence>MYFVDHKKLARTLDYFKTLLDSYEKAQFETKIEKLALERICHMMIESFLDISNMMIDGFVMRDPGSFQDIVEIMADEKVIPEDEKQAYMELISLRNVLIKEYTELDHALIKEKIDKHLDIYKRYHSRILLYLKEESVVANTFTNEDLN</sequence>
<keyword evidence="1" id="KW-1277">Toxin-antitoxin system</keyword>
<evidence type="ECO:0000313" key="5">
    <source>
        <dbReference type="EMBL" id="RCW66961.1"/>
    </source>
</evidence>
<dbReference type="GO" id="GO:0004540">
    <property type="term" value="F:RNA nuclease activity"/>
    <property type="evidence" value="ECO:0007669"/>
    <property type="project" value="InterPro"/>
</dbReference>
<proteinExistence type="inferred from homology"/>
<accession>A0A368XG38</accession>
<name>A0A368XG38_9BACI</name>
<dbReference type="InterPro" id="IPR052379">
    <property type="entry name" value="Type_VII_TA_RNase"/>
</dbReference>
<dbReference type="GO" id="GO:0110001">
    <property type="term" value="C:toxin-antitoxin complex"/>
    <property type="evidence" value="ECO:0007669"/>
    <property type="project" value="InterPro"/>
</dbReference>
<keyword evidence="2" id="KW-0540">Nuclease</keyword>
<comment type="similarity">
    <text evidence="4">Belongs to the HepT RNase toxin family.</text>
</comment>
<dbReference type="OrthoDB" id="2375467at2"/>
<evidence type="ECO:0000256" key="2">
    <source>
        <dbReference type="ARBA" id="ARBA00022722"/>
    </source>
</evidence>
<evidence type="ECO:0000256" key="1">
    <source>
        <dbReference type="ARBA" id="ARBA00022649"/>
    </source>
</evidence>
<evidence type="ECO:0000313" key="6">
    <source>
        <dbReference type="Proteomes" id="UP000252585"/>
    </source>
</evidence>
<dbReference type="InterPro" id="IPR037038">
    <property type="entry name" value="HepT-like_sf"/>
</dbReference>
<keyword evidence="3" id="KW-0378">Hydrolase</keyword>
<protein>
    <submittedName>
        <fullName evidence="5">Uncharacterized protein YutE (UPF0331/DUF86 family)</fullName>
    </submittedName>
</protein>
<evidence type="ECO:0000256" key="3">
    <source>
        <dbReference type="ARBA" id="ARBA00022801"/>
    </source>
</evidence>
<dbReference type="EMBL" id="QPJJ01000008">
    <property type="protein sequence ID" value="RCW66961.1"/>
    <property type="molecule type" value="Genomic_DNA"/>
</dbReference>
<dbReference type="Proteomes" id="UP000252585">
    <property type="component" value="Unassembled WGS sequence"/>
</dbReference>
<dbReference type="Pfam" id="PF01934">
    <property type="entry name" value="HepT-like"/>
    <property type="match status" value="1"/>
</dbReference>
<dbReference type="Gene3D" id="1.20.120.580">
    <property type="entry name" value="bsu32300-like"/>
    <property type="match status" value="1"/>
</dbReference>
<evidence type="ECO:0000256" key="4">
    <source>
        <dbReference type="ARBA" id="ARBA00024207"/>
    </source>
</evidence>
<organism evidence="5 6">
    <name type="scientific">Saliterribacillus persicus</name>
    <dbReference type="NCBI Taxonomy" id="930114"/>
    <lineage>
        <taxon>Bacteria</taxon>
        <taxon>Bacillati</taxon>
        <taxon>Bacillota</taxon>
        <taxon>Bacilli</taxon>
        <taxon>Bacillales</taxon>
        <taxon>Bacillaceae</taxon>
        <taxon>Saliterribacillus</taxon>
    </lineage>
</organism>
<comment type="caution">
    <text evidence="5">The sequence shown here is derived from an EMBL/GenBank/DDBJ whole genome shotgun (WGS) entry which is preliminary data.</text>
</comment>
<dbReference type="InterPro" id="IPR008201">
    <property type="entry name" value="HepT-like"/>
</dbReference>
<dbReference type="GO" id="GO:0016787">
    <property type="term" value="F:hydrolase activity"/>
    <property type="evidence" value="ECO:0007669"/>
    <property type="project" value="UniProtKB-KW"/>
</dbReference>